<sequence>MVFDTTCLSAFALADRIDVLGNLLVGRRCLTTTVVLNELQRGVPDRPELLAVGEQEWLIAEAIDGFERVIEFVRWAKRMGGNPDRNHGEASVMVIAEELGATAIIDDRAAKQVAAEHYPRVHGTLWLLSELQYSGKMTEAEACAMVDMLVGTGMRLPCSGSGFPAFAKQLRLGDRSRK</sequence>
<gene>
    <name evidence="1" type="ORF">EIW28_06715</name>
</gene>
<dbReference type="Proteomes" id="UP000277256">
    <property type="component" value="Unassembled WGS sequence"/>
</dbReference>
<name>A0A426V0A1_9ACTN</name>
<evidence type="ECO:0000313" key="1">
    <source>
        <dbReference type="EMBL" id="RRS00273.1"/>
    </source>
</evidence>
<accession>A0A426V0A1</accession>
<dbReference type="PANTHER" id="PTHR39550">
    <property type="entry name" value="SLL0658 PROTEIN"/>
    <property type="match status" value="1"/>
</dbReference>
<dbReference type="OrthoDB" id="3691597at2"/>
<dbReference type="AlphaFoldDB" id="A0A426V0A1"/>
<proteinExistence type="predicted"/>
<dbReference type="EMBL" id="RSEB01000002">
    <property type="protein sequence ID" value="RRS00273.1"/>
    <property type="molecule type" value="Genomic_DNA"/>
</dbReference>
<keyword evidence="2" id="KW-1185">Reference proteome</keyword>
<dbReference type="RefSeq" id="WP_125246954.1">
    <property type="nucleotide sequence ID" value="NZ_RSEB01000002.1"/>
</dbReference>
<organism evidence="1 2">
    <name type="scientific">Glycomyces terrestris</name>
    <dbReference type="NCBI Taxonomy" id="2493553"/>
    <lineage>
        <taxon>Bacteria</taxon>
        <taxon>Bacillati</taxon>
        <taxon>Actinomycetota</taxon>
        <taxon>Actinomycetes</taxon>
        <taxon>Glycomycetales</taxon>
        <taxon>Glycomycetaceae</taxon>
        <taxon>Glycomyces</taxon>
    </lineage>
</organism>
<protein>
    <recommendedName>
        <fullName evidence="3">Nucleic acid-binding protein</fullName>
    </recommendedName>
</protein>
<evidence type="ECO:0008006" key="3">
    <source>
        <dbReference type="Google" id="ProtNLM"/>
    </source>
</evidence>
<evidence type="ECO:0000313" key="2">
    <source>
        <dbReference type="Proteomes" id="UP000277256"/>
    </source>
</evidence>
<comment type="caution">
    <text evidence="1">The sequence shown here is derived from an EMBL/GenBank/DDBJ whole genome shotgun (WGS) entry which is preliminary data.</text>
</comment>
<reference evidence="1 2" key="1">
    <citation type="submission" date="2018-12" db="EMBL/GenBank/DDBJ databases">
        <title>Glycomyces sp. YIM 121974 draft genome.</title>
        <authorList>
            <person name="Li Q."/>
        </authorList>
    </citation>
    <scope>NUCLEOTIDE SEQUENCE [LARGE SCALE GENOMIC DNA]</scope>
    <source>
        <strain evidence="1 2">YIM 121974</strain>
    </source>
</reference>
<dbReference type="CDD" id="cd09854">
    <property type="entry name" value="PIN_VapC-like"/>
    <property type="match status" value="1"/>
</dbReference>
<dbReference type="InterPro" id="IPR021799">
    <property type="entry name" value="PIN-like_prokaryotic"/>
</dbReference>
<dbReference type="PANTHER" id="PTHR39550:SF1">
    <property type="entry name" value="SLL0658 PROTEIN"/>
    <property type="match status" value="1"/>
</dbReference>
<dbReference type="Pfam" id="PF11848">
    <property type="entry name" value="DUF3368"/>
    <property type="match status" value="1"/>
</dbReference>